<dbReference type="EMBL" id="STGX01000002">
    <property type="protein sequence ID" value="THV31363.1"/>
    <property type="molecule type" value="Genomic_DNA"/>
</dbReference>
<gene>
    <name evidence="2" type="ORF">E9998_03060</name>
</gene>
<reference evidence="2 3" key="1">
    <citation type="journal article" date="2018" name="Int. J. Syst. Evol. Microbiol.">
        <title>Glycomyces paridis sp. nov., isolated from the medicinal plant Paris polyphylla.</title>
        <authorList>
            <person name="Fang X.M."/>
            <person name="Bai J.L."/>
            <person name="Su J."/>
            <person name="Zhao L.L."/>
            <person name="Liu H.Y."/>
            <person name="Ma B.P."/>
            <person name="Zhang Y.Q."/>
            <person name="Yu L.Y."/>
        </authorList>
    </citation>
    <scope>NUCLEOTIDE SEQUENCE [LARGE SCALE GENOMIC DNA]</scope>
    <source>
        <strain evidence="2 3">CPCC 204357</strain>
    </source>
</reference>
<evidence type="ECO:0008006" key="4">
    <source>
        <dbReference type="Google" id="ProtNLM"/>
    </source>
</evidence>
<comment type="caution">
    <text evidence="2">The sequence shown here is derived from an EMBL/GenBank/DDBJ whole genome shotgun (WGS) entry which is preliminary data.</text>
</comment>
<protein>
    <recommendedName>
        <fullName evidence="4">DUF1707 domain-containing protein</fullName>
    </recommendedName>
</protein>
<keyword evidence="1" id="KW-0812">Transmembrane</keyword>
<dbReference type="Proteomes" id="UP000305792">
    <property type="component" value="Unassembled WGS sequence"/>
</dbReference>
<feature type="transmembrane region" description="Helical" evidence="1">
    <location>
        <begin position="87"/>
        <end position="108"/>
    </location>
</feature>
<evidence type="ECO:0000256" key="1">
    <source>
        <dbReference type="SAM" id="Phobius"/>
    </source>
</evidence>
<dbReference type="OrthoDB" id="5193158at2"/>
<keyword evidence="1" id="KW-0472">Membrane</keyword>
<organism evidence="2 3">
    <name type="scientific">Glycomyces paridis</name>
    <dbReference type="NCBI Taxonomy" id="2126555"/>
    <lineage>
        <taxon>Bacteria</taxon>
        <taxon>Bacillati</taxon>
        <taxon>Actinomycetota</taxon>
        <taxon>Actinomycetes</taxon>
        <taxon>Glycomycetales</taxon>
        <taxon>Glycomycetaceae</taxon>
        <taxon>Glycomyces</taxon>
    </lineage>
</organism>
<proteinExistence type="predicted"/>
<keyword evidence="3" id="KW-1185">Reference proteome</keyword>
<keyword evidence="1" id="KW-1133">Transmembrane helix</keyword>
<dbReference type="AlphaFoldDB" id="A0A4S8PKS2"/>
<accession>A0A4S8PKS2</accession>
<evidence type="ECO:0000313" key="2">
    <source>
        <dbReference type="EMBL" id="THV31363.1"/>
    </source>
</evidence>
<name>A0A4S8PKS2_9ACTN</name>
<evidence type="ECO:0000313" key="3">
    <source>
        <dbReference type="Proteomes" id="UP000305792"/>
    </source>
</evidence>
<dbReference type="RefSeq" id="WP_136528236.1">
    <property type="nucleotide sequence ID" value="NZ_STGX01000002.1"/>
</dbReference>
<sequence length="115" mass="13266">MDAFATRASKTDKRIALGRLARARRRGEIDAPEYRLRRQLARRAESLADLQALMQDVGDYHHGRDHWRYGRWRGPVREGRELEVQRFVGALFVAVALIAVLACVYAAISLYGRWK</sequence>